<sequence length="46" mass="5371">MLRSKRRGSKQHEQRGMRKSMVMALTVSLTRPLTKHLATKPPSPRW</sequence>
<accession>A0A0A8Y3Y2</accession>
<evidence type="ECO:0000313" key="2">
    <source>
        <dbReference type="EMBL" id="JAD21061.1"/>
    </source>
</evidence>
<evidence type="ECO:0000256" key="1">
    <source>
        <dbReference type="SAM" id="MobiDB-lite"/>
    </source>
</evidence>
<dbReference type="AlphaFoldDB" id="A0A0A8Y3Y2"/>
<dbReference type="EMBL" id="GBRH01276834">
    <property type="protein sequence ID" value="JAD21061.1"/>
    <property type="molecule type" value="Transcribed_RNA"/>
</dbReference>
<feature type="region of interest" description="Disordered" evidence="1">
    <location>
        <begin position="1"/>
        <end position="20"/>
    </location>
</feature>
<organism evidence="2">
    <name type="scientific">Arundo donax</name>
    <name type="common">Giant reed</name>
    <name type="synonym">Donax arundinaceus</name>
    <dbReference type="NCBI Taxonomy" id="35708"/>
    <lineage>
        <taxon>Eukaryota</taxon>
        <taxon>Viridiplantae</taxon>
        <taxon>Streptophyta</taxon>
        <taxon>Embryophyta</taxon>
        <taxon>Tracheophyta</taxon>
        <taxon>Spermatophyta</taxon>
        <taxon>Magnoliopsida</taxon>
        <taxon>Liliopsida</taxon>
        <taxon>Poales</taxon>
        <taxon>Poaceae</taxon>
        <taxon>PACMAD clade</taxon>
        <taxon>Arundinoideae</taxon>
        <taxon>Arundineae</taxon>
        <taxon>Arundo</taxon>
    </lineage>
</organism>
<reference evidence="2" key="1">
    <citation type="submission" date="2014-09" db="EMBL/GenBank/DDBJ databases">
        <authorList>
            <person name="Magalhaes I.L.F."/>
            <person name="Oliveira U."/>
            <person name="Santos F.R."/>
            <person name="Vidigal T.H.D.A."/>
            <person name="Brescovit A.D."/>
            <person name="Santos A.J."/>
        </authorList>
    </citation>
    <scope>NUCLEOTIDE SEQUENCE</scope>
    <source>
        <tissue evidence="2">Shoot tissue taken approximately 20 cm above the soil surface</tissue>
    </source>
</reference>
<proteinExistence type="predicted"/>
<reference evidence="2" key="2">
    <citation type="journal article" date="2015" name="Data Brief">
        <title>Shoot transcriptome of the giant reed, Arundo donax.</title>
        <authorList>
            <person name="Barrero R.A."/>
            <person name="Guerrero F.D."/>
            <person name="Moolhuijzen P."/>
            <person name="Goolsby J.A."/>
            <person name="Tidwell J."/>
            <person name="Bellgard S.E."/>
            <person name="Bellgard M.I."/>
        </authorList>
    </citation>
    <scope>NUCLEOTIDE SEQUENCE</scope>
    <source>
        <tissue evidence="2">Shoot tissue taken approximately 20 cm above the soil surface</tissue>
    </source>
</reference>
<protein>
    <submittedName>
        <fullName evidence="2">Uncharacterized protein</fullName>
    </submittedName>
</protein>
<name>A0A0A8Y3Y2_ARUDO</name>